<dbReference type="InterPro" id="IPR027511">
    <property type="entry name" value="ENOPH1_eukaryotes"/>
</dbReference>
<comment type="catalytic activity">
    <reaction evidence="8">
        <text>5-methylsulfanyl-2,3-dioxopentyl phosphate + H2O = 1,2-dihydroxy-5-(methylsulfanyl)pent-1-en-3-one + phosphate</text>
        <dbReference type="Rhea" id="RHEA:21700"/>
        <dbReference type="ChEBI" id="CHEBI:15377"/>
        <dbReference type="ChEBI" id="CHEBI:43474"/>
        <dbReference type="ChEBI" id="CHEBI:49252"/>
        <dbReference type="ChEBI" id="CHEBI:58828"/>
        <dbReference type="EC" id="3.1.3.77"/>
    </reaction>
</comment>
<evidence type="ECO:0000256" key="6">
    <source>
        <dbReference type="ARBA" id="ARBA00023167"/>
    </source>
</evidence>
<dbReference type="InterPro" id="IPR006439">
    <property type="entry name" value="HAD-SF_hydro_IA"/>
</dbReference>
<keyword evidence="10" id="KW-1185">Reference proteome</keyword>
<dbReference type="InterPro" id="IPR036412">
    <property type="entry name" value="HAD-like_sf"/>
</dbReference>
<comment type="pathway">
    <text evidence="8">Amino-acid biosynthesis; L-methionine biosynthesis via salvage pathway; L-methionine from S-methyl-5-thio-alpha-D-ribose 1-phosphate: step 4/6.</text>
</comment>
<sequence length="718" mass="79377">MAGEKRSQDQDEISFARTVLVDIEGTTTSISFVKETLFPYVRQNLKDYIETKWEDEEFKQDYEKLKEQAKKDEEDKLDGFIAITGDKPEDEKESLLKNVLWQMDNDRKTGALKQLQGHMWREAYKAGTIKGHVYEDIPKAFESWTNDGKKIYVYSSGSVEAQKLLFGHSVHGDLLKYFSGFFDTEVGAKQESDSYKNILSKIDEKSSDVVFLTDVVKEAAAAKEAGLSTVIVVRDGNAALTDEEKVAYTTIKSFLDLTFQTSTKRQKLETTDDKIEKDTADVSEPMDTSEDVEMSDVSDKKVEKNEAKEVIESVGSECVKDQPMEDVSISLGQEEETTTVEKDLSNTEQKTTESDAKSKDTNENVGSSESTECSVKDDVATLPIKDSDKVTVTEKTEESLDKITSEITPATDDSMDVSAQESKSESAPTSSEKKIEDSTDVAKDIQTESVDKTQTVEDDKKTDDTEQKSQTCDKNIANKSEECLKKDEMKEESKITSESTSESENIPAKNEQEVTKMETITVDVTENGETVETTAEKTMVLPTVKETEATITTSERKETTISTEASVEKNSEVIAEQIEKIDEKETQGIETETTDAEKSENEITHETIKEEETVKEENVVNMKDKNTVDSEKQKLNGTTQNGNTDVPVLDDKLHSNGLNEGPSKETTSEDAAAQNGEPESSSESSAESIKVKKVVDSAVADGAGEPDVVPPVVVAATS</sequence>
<evidence type="ECO:0000313" key="11">
    <source>
        <dbReference type="RefSeq" id="XP_011644476.1"/>
    </source>
</evidence>
<dbReference type="SFLD" id="SFLDF00044">
    <property type="entry name" value="enolase-phosphatase"/>
    <property type="match status" value="1"/>
</dbReference>
<dbReference type="CTD" id="40630"/>
<dbReference type="HAMAP" id="MF_03117">
    <property type="entry name" value="Salvage_MtnC_euk"/>
    <property type="match status" value="1"/>
</dbReference>
<dbReference type="Gene3D" id="3.40.50.1000">
    <property type="entry name" value="HAD superfamily/HAD-like"/>
    <property type="match status" value="1"/>
</dbReference>
<comment type="pathway">
    <text evidence="8">Amino-acid biosynthesis; L-methionine biosynthesis via salvage pathway; L-methionine from S-methyl-5-thio-alpha-D-ribose 1-phosphate: step 3/6.</text>
</comment>
<comment type="subcellular location">
    <subcellularLocation>
        <location evidence="8">Cytoplasm</location>
    </subcellularLocation>
    <subcellularLocation>
        <location evidence="8">Nucleus</location>
    </subcellularLocation>
</comment>
<dbReference type="Gene3D" id="1.10.720.60">
    <property type="match status" value="1"/>
</dbReference>
<dbReference type="SFLD" id="SFLDG01129">
    <property type="entry name" value="C1.5:_HAD__Beta-PGM__Phosphata"/>
    <property type="match status" value="1"/>
</dbReference>
<dbReference type="NCBIfam" id="TIGR01549">
    <property type="entry name" value="HAD-SF-IA-v1"/>
    <property type="match status" value="1"/>
</dbReference>
<keyword evidence="5 8" id="KW-0460">Magnesium</keyword>
<dbReference type="AlphaFoldDB" id="A0A6I9WWZ1"/>
<feature type="compositionally biased region" description="Basic and acidic residues" evidence="9">
    <location>
        <begin position="595"/>
        <end position="634"/>
    </location>
</feature>
<dbReference type="GO" id="GO:0005737">
    <property type="term" value="C:cytoplasm"/>
    <property type="evidence" value="ECO:0007669"/>
    <property type="project" value="UniProtKB-SubCell"/>
</dbReference>
<dbReference type="PANTHER" id="PTHR20371:SF1">
    <property type="entry name" value="ENOLASE-PHOSPHATASE E1"/>
    <property type="match status" value="1"/>
</dbReference>
<dbReference type="FunFam" id="3.40.50.1000:FF:000079">
    <property type="entry name" value="Enolase-phosphatase E1"/>
    <property type="match status" value="1"/>
</dbReference>
<feature type="binding site" evidence="8">
    <location>
        <position position="189"/>
    </location>
    <ligand>
        <name>substrate</name>
    </ligand>
</feature>
<feature type="compositionally biased region" description="Basic and acidic residues" evidence="9">
    <location>
        <begin position="431"/>
        <end position="467"/>
    </location>
</feature>
<feature type="region of interest" description="Disordered" evidence="9">
    <location>
        <begin position="551"/>
        <end position="570"/>
    </location>
</feature>
<dbReference type="GO" id="GO:0019509">
    <property type="term" value="P:L-methionine salvage from methylthioadenosine"/>
    <property type="evidence" value="ECO:0007669"/>
    <property type="project" value="UniProtKB-UniRule"/>
</dbReference>
<dbReference type="Pfam" id="PF00702">
    <property type="entry name" value="Hydrolase"/>
    <property type="match status" value="1"/>
</dbReference>
<dbReference type="InterPro" id="IPR023214">
    <property type="entry name" value="HAD_sf"/>
</dbReference>
<evidence type="ECO:0000256" key="7">
    <source>
        <dbReference type="ARBA" id="ARBA00023242"/>
    </source>
</evidence>
<comment type="similarity">
    <text evidence="8">Belongs to the HAD-like hydrolase superfamily. MasA/MtnC family.</text>
</comment>
<dbReference type="SFLD" id="SFLDS00003">
    <property type="entry name" value="Haloacid_Dehalogenase"/>
    <property type="match status" value="1"/>
</dbReference>
<feature type="compositionally biased region" description="Basic and acidic residues" evidence="9">
    <location>
        <begin position="374"/>
        <end position="404"/>
    </location>
</feature>
<evidence type="ECO:0000256" key="3">
    <source>
        <dbReference type="ARBA" id="ARBA00022723"/>
    </source>
</evidence>
<keyword evidence="2 8" id="KW-0028">Amino-acid biosynthesis</keyword>
<dbReference type="OrthoDB" id="272500at2759"/>
<comment type="cofactor">
    <cofactor evidence="8">
        <name>Mg(2+)</name>
        <dbReference type="ChEBI" id="CHEBI:18420"/>
    </cofactor>
    <text evidence="8">Binds 1 Mg(2+) ion per subunit.</text>
</comment>
<feature type="region of interest" description="Disordered" evidence="9">
    <location>
        <begin position="329"/>
        <end position="517"/>
    </location>
</feature>
<keyword evidence="7 8" id="KW-0539">Nucleus</keyword>
<dbReference type="SFLD" id="SFLDG01133">
    <property type="entry name" value="C1.5.4:_Enolase-phosphatase_Li"/>
    <property type="match status" value="1"/>
</dbReference>
<keyword evidence="6 8" id="KW-0486">Methionine biosynthesis</keyword>
<evidence type="ECO:0000256" key="4">
    <source>
        <dbReference type="ARBA" id="ARBA00022801"/>
    </source>
</evidence>
<accession>A0A6I9WWZ1</accession>
<feature type="region of interest" description="Disordered" evidence="9">
    <location>
        <begin position="266"/>
        <end position="307"/>
    </location>
</feature>
<comment type="function">
    <text evidence="8">Bifunctional enzyme that catalyzes the enolization of 2,3-diketo-5-methylthiopentyl-1-phosphate (DK-MTP-1-P) into the intermediate 2-hydroxy-3-keto-5-methylthiopentenyl-1-phosphate (HK-MTPenyl-1-P), which is then dephosphorylated to form the acireductone 1,2-dihydroxy-3-keto-5-methylthiopentene (DHK-MTPene).</text>
</comment>
<proteinExistence type="inferred from homology"/>
<gene>
    <name evidence="11" type="primary">LOC105431756</name>
</gene>
<feature type="compositionally biased region" description="Polar residues" evidence="9">
    <location>
        <begin position="417"/>
        <end position="430"/>
    </location>
</feature>
<dbReference type="UniPathway" id="UPA00904">
    <property type="reaction ID" value="UER00876"/>
</dbReference>
<dbReference type="GO" id="GO:0043874">
    <property type="term" value="F:acireductone synthase activity"/>
    <property type="evidence" value="ECO:0007669"/>
    <property type="project" value="UniProtKB-EC"/>
</dbReference>
<feature type="compositionally biased region" description="Polar residues" evidence="9">
    <location>
        <begin position="635"/>
        <end position="644"/>
    </location>
</feature>
<feature type="compositionally biased region" description="Low complexity" evidence="9">
    <location>
        <begin position="677"/>
        <end position="688"/>
    </location>
</feature>
<dbReference type="HAMAP" id="MF_01681">
    <property type="entry name" value="Salvage_MtnC"/>
    <property type="match status" value="1"/>
</dbReference>
<feature type="compositionally biased region" description="Basic and acidic residues" evidence="9">
    <location>
        <begin position="479"/>
        <end position="495"/>
    </location>
</feature>
<dbReference type="KEGG" id="pbar:105431756"/>
<dbReference type="GO" id="GO:0000287">
    <property type="term" value="F:magnesium ion binding"/>
    <property type="evidence" value="ECO:0007669"/>
    <property type="project" value="UniProtKB-UniRule"/>
</dbReference>
<dbReference type="SUPFAM" id="SSF56784">
    <property type="entry name" value="HAD-like"/>
    <property type="match status" value="1"/>
</dbReference>
<feature type="compositionally biased region" description="Acidic residues" evidence="9">
    <location>
        <begin position="287"/>
        <end position="296"/>
    </location>
</feature>
<dbReference type="NCBIfam" id="TIGR01691">
    <property type="entry name" value="enolase-ppase"/>
    <property type="match status" value="1"/>
</dbReference>
<feature type="binding site" evidence="8">
    <location>
        <position position="22"/>
    </location>
    <ligand>
        <name>Mg(2+)</name>
        <dbReference type="ChEBI" id="CHEBI:18420"/>
    </ligand>
</feature>
<evidence type="ECO:0000313" key="10">
    <source>
        <dbReference type="Proteomes" id="UP000504615"/>
    </source>
</evidence>
<dbReference type="GeneID" id="105431756"/>
<comment type="subunit">
    <text evidence="8">Monomer.</text>
</comment>
<feature type="binding site" evidence="8">
    <location>
        <position position="24"/>
    </location>
    <ligand>
        <name>Mg(2+)</name>
        <dbReference type="ChEBI" id="CHEBI:18420"/>
    </ligand>
</feature>
<evidence type="ECO:0000256" key="8">
    <source>
        <dbReference type="HAMAP-Rule" id="MF_03117"/>
    </source>
</evidence>
<keyword evidence="3 8" id="KW-0479">Metal-binding</keyword>
<dbReference type="GO" id="GO:0005634">
    <property type="term" value="C:nucleus"/>
    <property type="evidence" value="ECO:0007669"/>
    <property type="project" value="UniProtKB-SubCell"/>
</dbReference>
<protein>
    <recommendedName>
        <fullName evidence="8">Enolase-phosphatase E1</fullName>
        <ecNumber evidence="8">3.1.3.77</ecNumber>
    </recommendedName>
    <alternativeName>
        <fullName evidence="8">2,3-diketo-5-methylthio-1-phosphopentane phosphatase</fullName>
    </alternativeName>
</protein>
<evidence type="ECO:0000256" key="5">
    <source>
        <dbReference type="ARBA" id="ARBA00022842"/>
    </source>
</evidence>
<dbReference type="CDD" id="cd01629">
    <property type="entry name" value="HAD_EP"/>
    <property type="match status" value="1"/>
</dbReference>
<feature type="compositionally biased region" description="Basic and acidic residues" evidence="9">
    <location>
        <begin position="297"/>
        <end position="307"/>
    </location>
</feature>
<organism evidence="10 11">
    <name type="scientific">Pogonomyrmex barbatus</name>
    <name type="common">red harvester ant</name>
    <dbReference type="NCBI Taxonomy" id="144034"/>
    <lineage>
        <taxon>Eukaryota</taxon>
        <taxon>Metazoa</taxon>
        <taxon>Ecdysozoa</taxon>
        <taxon>Arthropoda</taxon>
        <taxon>Hexapoda</taxon>
        <taxon>Insecta</taxon>
        <taxon>Pterygota</taxon>
        <taxon>Neoptera</taxon>
        <taxon>Endopterygota</taxon>
        <taxon>Hymenoptera</taxon>
        <taxon>Apocrita</taxon>
        <taxon>Aculeata</taxon>
        <taxon>Formicoidea</taxon>
        <taxon>Formicidae</taxon>
        <taxon>Myrmicinae</taxon>
        <taxon>Pogonomyrmex</taxon>
    </lineage>
</organism>
<feature type="binding site" evidence="8">
    <location>
        <begin position="155"/>
        <end position="156"/>
    </location>
    <ligand>
        <name>substrate</name>
    </ligand>
</feature>
<keyword evidence="4 8" id="KW-0378">Hydrolase</keyword>
<dbReference type="RefSeq" id="XP_011644476.1">
    <property type="nucleotide sequence ID" value="XM_011646174.2"/>
</dbReference>
<keyword evidence="1 8" id="KW-0963">Cytoplasm</keyword>
<dbReference type="PANTHER" id="PTHR20371">
    <property type="entry name" value="ENOLASE-PHOSPHATASE E1"/>
    <property type="match status" value="1"/>
</dbReference>
<reference evidence="11" key="1">
    <citation type="submission" date="2025-08" db="UniProtKB">
        <authorList>
            <consortium name="RefSeq"/>
        </authorList>
    </citation>
    <scope>IDENTIFICATION</scope>
</reference>
<feature type="binding site" evidence="8">
    <location>
        <position position="214"/>
    </location>
    <ligand>
        <name>Mg(2+)</name>
        <dbReference type="ChEBI" id="CHEBI:18420"/>
    </ligand>
</feature>
<feature type="compositionally biased region" description="Basic and acidic residues" evidence="9">
    <location>
        <begin position="266"/>
        <end position="280"/>
    </location>
</feature>
<feature type="region of interest" description="Disordered" evidence="9">
    <location>
        <begin position="582"/>
        <end position="690"/>
    </location>
</feature>
<feature type="compositionally biased region" description="Basic and acidic residues" evidence="9">
    <location>
        <begin position="339"/>
        <end position="362"/>
    </location>
</feature>
<feature type="compositionally biased region" description="Polar residues" evidence="9">
    <location>
        <begin position="363"/>
        <end position="373"/>
    </location>
</feature>
<dbReference type="EC" id="3.1.3.77" evidence="8"/>
<dbReference type="InterPro" id="IPR023943">
    <property type="entry name" value="Enolase-ppase_E1"/>
</dbReference>
<dbReference type="Proteomes" id="UP000504615">
    <property type="component" value="Unplaced"/>
</dbReference>
<evidence type="ECO:0000256" key="1">
    <source>
        <dbReference type="ARBA" id="ARBA00022490"/>
    </source>
</evidence>
<evidence type="ECO:0000256" key="2">
    <source>
        <dbReference type="ARBA" id="ARBA00022605"/>
    </source>
</evidence>
<name>A0A6I9WWZ1_9HYME</name>
<evidence type="ECO:0000256" key="9">
    <source>
        <dbReference type="SAM" id="MobiDB-lite"/>
    </source>
</evidence>